<dbReference type="EMBL" id="MNUO01000010">
    <property type="protein sequence ID" value="OIN98569.1"/>
    <property type="molecule type" value="Genomic_DNA"/>
</dbReference>
<keyword evidence="5 8" id="KW-1133">Transmembrane helix</keyword>
<dbReference type="Pfam" id="PF02472">
    <property type="entry name" value="ExbD"/>
    <property type="match status" value="1"/>
</dbReference>
<reference evidence="9 10" key="1">
    <citation type="journal article" date="2016" name="Environ. Microbiol.">
        <title>Genomic resolution of a cold subsurface aquifer community provides metabolic insights for novel microbes adapted to high CO concentrations.</title>
        <authorList>
            <person name="Probst A.J."/>
            <person name="Castelle C.J."/>
            <person name="Singh A."/>
            <person name="Brown C.T."/>
            <person name="Anantharaman K."/>
            <person name="Sharon I."/>
            <person name="Hug L.A."/>
            <person name="Burstein D."/>
            <person name="Emerson J.B."/>
            <person name="Thomas B.C."/>
            <person name="Banfield J.F."/>
        </authorList>
    </citation>
    <scope>NUCLEOTIDE SEQUENCE [LARGE SCALE GENOMIC DNA]</scope>
    <source>
        <strain evidence="9">CG1_02_38_46</strain>
    </source>
</reference>
<dbReference type="GO" id="GO:0005886">
    <property type="term" value="C:plasma membrane"/>
    <property type="evidence" value="ECO:0007669"/>
    <property type="project" value="UniProtKB-SubCell"/>
</dbReference>
<evidence type="ECO:0000256" key="3">
    <source>
        <dbReference type="ARBA" id="ARBA00022475"/>
    </source>
</evidence>
<organism evidence="9 10">
    <name type="scientific">Candidatus Desantisbacteria bacterium CG1_02_38_46</name>
    <dbReference type="NCBI Taxonomy" id="1817893"/>
    <lineage>
        <taxon>Bacteria</taxon>
        <taxon>Candidatus Desantisiibacteriota</taxon>
    </lineage>
</organism>
<proteinExistence type="inferred from homology"/>
<feature type="transmembrane region" description="Helical" evidence="8">
    <location>
        <begin position="21"/>
        <end position="41"/>
    </location>
</feature>
<evidence type="ECO:0000313" key="10">
    <source>
        <dbReference type="Proteomes" id="UP000182278"/>
    </source>
</evidence>
<dbReference type="PANTHER" id="PTHR30558">
    <property type="entry name" value="EXBD MEMBRANE COMPONENT OF PMF-DRIVEN MACROMOLECULE IMPORT SYSTEM"/>
    <property type="match status" value="1"/>
</dbReference>
<gene>
    <name evidence="9" type="ORF">AUJ66_00770</name>
</gene>
<keyword evidence="7" id="KW-0653">Protein transport</keyword>
<dbReference type="InterPro" id="IPR003400">
    <property type="entry name" value="ExbD"/>
</dbReference>
<protein>
    <recommendedName>
        <fullName evidence="11">Biopolymer transporter ExbD</fullName>
    </recommendedName>
</protein>
<dbReference type="PANTHER" id="PTHR30558:SF3">
    <property type="entry name" value="BIOPOLYMER TRANSPORT PROTEIN EXBD-RELATED"/>
    <property type="match status" value="1"/>
</dbReference>
<evidence type="ECO:0000256" key="7">
    <source>
        <dbReference type="RuleBase" id="RU003879"/>
    </source>
</evidence>
<dbReference type="Gene3D" id="3.30.420.270">
    <property type="match status" value="1"/>
</dbReference>
<accession>A0A1J4SGK5</accession>
<evidence type="ECO:0000256" key="6">
    <source>
        <dbReference type="ARBA" id="ARBA00023136"/>
    </source>
</evidence>
<evidence type="ECO:0000313" key="9">
    <source>
        <dbReference type="EMBL" id="OIN98569.1"/>
    </source>
</evidence>
<keyword evidence="6 8" id="KW-0472">Membrane</keyword>
<evidence type="ECO:0000256" key="1">
    <source>
        <dbReference type="ARBA" id="ARBA00004162"/>
    </source>
</evidence>
<dbReference type="STRING" id="1817893.AUJ66_00770"/>
<evidence type="ECO:0000256" key="4">
    <source>
        <dbReference type="ARBA" id="ARBA00022692"/>
    </source>
</evidence>
<sequence>MKFKRNLSIKANIPTTTMADIVFLLLIFFIISTTFVVQPAIKIKLPQATTKEMEPTEAVMIFLTKDSRLFINEEEIAWSWDLASILKPKIYASRENLVVIKADREVDFGRVVKIMDIAKQAGAKRLAVATQPIEEE</sequence>
<keyword evidence="7" id="KW-0813">Transport</keyword>
<dbReference type="GO" id="GO:0022857">
    <property type="term" value="F:transmembrane transporter activity"/>
    <property type="evidence" value="ECO:0007669"/>
    <property type="project" value="InterPro"/>
</dbReference>
<evidence type="ECO:0000256" key="5">
    <source>
        <dbReference type="ARBA" id="ARBA00022989"/>
    </source>
</evidence>
<comment type="similarity">
    <text evidence="2 7">Belongs to the ExbD/TolR family.</text>
</comment>
<evidence type="ECO:0008006" key="11">
    <source>
        <dbReference type="Google" id="ProtNLM"/>
    </source>
</evidence>
<evidence type="ECO:0000256" key="8">
    <source>
        <dbReference type="SAM" id="Phobius"/>
    </source>
</evidence>
<keyword evidence="3" id="KW-1003">Cell membrane</keyword>
<evidence type="ECO:0000256" key="2">
    <source>
        <dbReference type="ARBA" id="ARBA00005811"/>
    </source>
</evidence>
<dbReference type="Proteomes" id="UP000182278">
    <property type="component" value="Unassembled WGS sequence"/>
</dbReference>
<keyword evidence="4 7" id="KW-0812">Transmembrane</keyword>
<comment type="caution">
    <text evidence="9">The sequence shown here is derived from an EMBL/GenBank/DDBJ whole genome shotgun (WGS) entry which is preliminary data.</text>
</comment>
<name>A0A1J4SGK5_9BACT</name>
<comment type="subcellular location">
    <subcellularLocation>
        <location evidence="1">Cell membrane</location>
        <topology evidence="1">Single-pass membrane protein</topology>
    </subcellularLocation>
    <subcellularLocation>
        <location evidence="7">Cell membrane</location>
        <topology evidence="7">Single-pass type II membrane protein</topology>
    </subcellularLocation>
</comment>
<dbReference type="AlphaFoldDB" id="A0A1J4SGK5"/>
<dbReference type="GO" id="GO:0015031">
    <property type="term" value="P:protein transport"/>
    <property type="evidence" value="ECO:0007669"/>
    <property type="project" value="UniProtKB-KW"/>
</dbReference>